<gene>
    <name evidence="3" type="ORF">GR702_03110</name>
</gene>
<sequence>MSRSLFWLSDEAWAAIEPHLPMNQPGARRVDDRRVISGIIHMLKCGGRWADCPAEYGPSTTVYNRWNRWSRRGIWTRILAALTEEGWIAETGQIDSSYIKAHRSAGWGKGGARANAIGISRGGRTTKIHALVDVLGRPLRLVLTPGNTSDVKGADILIGETTGMKRVIADRGYDANRIRATLREQGTIPVIPGRRNRKRPIQYDERRYKDRWRVEAMFCRLKDFRRIATRYDKLARNFLSAVSLAAAVAFWL</sequence>
<dbReference type="InterPro" id="IPR002559">
    <property type="entry name" value="Transposase_11"/>
</dbReference>
<evidence type="ECO:0000313" key="4">
    <source>
        <dbReference type="Proteomes" id="UP000465810"/>
    </source>
</evidence>
<evidence type="ECO:0000313" key="3">
    <source>
        <dbReference type="EMBL" id="MYL96762.1"/>
    </source>
</evidence>
<dbReference type="InterPro" id="IPR025161">
    <property type="entry name" value="IS402-like_dom"/>
</dbReference>
<proteinExistence type="predicted"/>
<keyword evidence="4" id="KW-1185">Reference proteome</keyword>
<name>A0A7X4GDS4_9SPHN</name>
<dbReference type="EMBL" id="WVTD01000002">
    <property type="protein sequence ID" value="MYL96762.1"/>
    <property type="molecule type" value="Genomic_DNA"/>
</dbReference>
<dbReference type="PANTHER" id="PTHR30007:SF1">
    <property type="entry name" value="BLR1914 PROTEIN"/>
    <property type="match status" value="1"/>
</dbReference>
<feature type="domain" description="Insertion element IS402-like" evidence="2">
    <location>
        <begin position="8"/>
        <end position="78"/>
    </location>
</feature>
<dbReference type="NCBIfam" id="NF033580">
    <property type="entry name" value="transpos_IS5_3"/>
    <property type="match status" value="1"/>
</dbReference>
<dbReference type="GO" id="GO:0004803">
    <property type="term" value="F:transposase activity"/>
    <property type="evidence" value="ECO:0007669"/>
    <property type="project" value="InterPro"/>
</dbReference>
<feature type="domain" description="Transposase IS4-like" evidence="1">
    <location>
        <begin position="94"/>
        <end position="248"/>
    </location>
</feature>
<dbReference type="AlphaFoldDB" id="A0A7X4GDS4"/>
<dbReference type="PANTHER" id="PTHR30007">
    <property type="entry name" value="PHP DOMAIN PROTEIN"/>
    <property type="match status" value="1"/>
</dbReference>
<comment type="caution">
    <text evidence="3">The sequence shown here is derived from an EMBL/GenBank/DDBJ whole genome shotgun (WGS) entry which is preliminary data.</text>
</comment>
<organism evidence="3 4">
    <name type="scientific">Novosphingobium silvae</name>
    <dbReference type="NCBI Taxonomy" id="2692619"/>
    <lineage>
        <taxon>Bacteria</taxon>
        <taxon>Pseudomonadati</taxon>
        <taxon>Pseudomonadota</taxon>
        <taxon>Alphaproteobacteria</taxon>
        <taxon>Sphingomonadales</taxon>
        <taxon>Sphingomonadaceae</taxon>
        <taxon>Novosphingobium</taxon>
    </lineage>
</organism>
<dbReference type="Proteomes" id="UP000465810">
    <property type="component" value="Unassembled WGS sequence"/>
</dbReference>
<accession>A0A7X4GDS4</accession>
<evidence type="ECO:0000259" key="1">
    <source>
        <dbReference type="Pfam" id="PF01609"/>
    </source>
</evidence>
<evidence type="ECO:0000259" key="2">
    <source>
        <dbReference type="Pfam" id="PF13340"/>
    </source>
</evidence>
<reference evidence="3 4" key="1">
    <citation type="submission" date="2019-12" db="EMBL/GenBank/DDBJ databases">
        <authorList>
            <person name="Feng G."/>
            <person name="Zhu H."/>
        </authorList>
    </citation>
    <scope>NUCLEOTIDE SEQUENCE [LARGE SCALE GENOMIC DNA]</scope>
    <source>
        <strain evidence="3 4">FGD1</strain>
    </source>
</reference>
<dbReference type="Pfam" id="PF01609">
    <property type="entry name" value="DDE_Tnp_1"/>
    <property type="match status" value="1"/>
</dbReference>
<dbReference type="GO" id="GO:0006313">
    <property type="term" value="P:DNA transposition"/>
    <property type="evidence" value="ECO:0007669"/>
    <property type="project" value="InterPro"/>
</dbReference>
<protein>
    <submittedName>
        <fullName evidence="3">IS5 family transposase</fullName>
    </submittedName>
</protein>
<dbReference type="GO" id="GO:0003677">
    <property type="term" value="F:DNA binding"/>
    <property type="evidence" value="ECO:0007669"/>
    <property type="project" value="InterPro"/>
</dbReference>
<dbReference type="Pfam" id="PF13340">
    <property type="entry name" value="DUF4096"/>
    <property type="match status" value="1"/>
</dbReference>